<organism evidence="2 3">
    <name type="scientific">Rhizophagus irregularis</name>
    <dbReference type="NCBI Taxonomy" id="588596"/>
    <lineage>
        <taxon>Eukaryota</taxon>
        <taxon>Fungi</taxon>
        <taxon>Fungi incertae sedis</taxon>
        <taxon>Mucoromycota</taxon>
        <taxon>Glomeromycotina</taxon>
        <taxon>Glomeromycetes</taxon>
        <taxon>Glomerales</taxon>
        <taxon>Glomeraceae</taxon>
        <taxon>Rhizophagus</taxon>
    </lineage>
</organism>
<evidence type="ECO:0000313" key="3">
    <source>
        <dbReference type="Proteomes" id="UP000232688"/>
    </source>
</evidence>
<feature type="compositionally biased region" description="Polar residues" evidence="1">
    <location>
        <begin position="372"/>
        <end position="390"/>
    </location>
</feature>
<dbReference type="VEuPathDB" id="FungiDB:RhiirFUN_021804"/>
<evidence type="ECO:0000313" key="2">
    <source>
        <dbReference type="EMBL" id="PKC55987.1"/>
    </source>
</evidence>
<dbReference type="AlphaFoldDB" id="A0A2N0QY64"/>
<proteinExistence type="predicted"/>
<protein>
    <submittedName>
        <fullName evidence="2">Uncharacterized protein</fullName>
    </submittedName>
</protein>
<dbReference type="VEuPathDB" id="FungiDB:RhiirA1_474706"/>
<feature type="compositionally biased region" description="Basic residues" evidence="1">
    <location>
        <begin position="334"/>
        <end position="356"/>
    </location>
</feature>
<reference evidence="2 3" key="1">
    <citation type="submission" date="2017-10" db="EMBL/GenBank/DDBJ databases">
        <title>Extensive intraspecific genome diversity in a model arbuscular mycorrhizal fungus.</title>
        <authorList>
            <person name="Chen E.C.H."/>
            <person name="Morin E."/>
            <person name="Baudet D."/>
            <person name="Noel J."/>
            <person name="Ndikumana S."/>
            <person name="Charron P."/>
            <person name="St-Onge C."/>
            <person name="Giorgi J."/>
            <person name="Grigoriev I.V."/>
            <person name="Roux C."/>
            <person name="Martin F.M."/>
            <person name="Corradi N."/>
        </authorList>
    </citation>
    <scope>NUCLEOTIDE SEQUENCE [LARGE SCALE GENOMIC DNA]</scope>
    <source>
        <strain evidence="2 3">A1</strain>
    </source>
</reference>
<evidence type="ECO:0000256" key="1">
    <source>
        <dbReference type="SAM" id="MobiDB-lite"/>
    </source>
</evidence>
<dbReference type="Proteomes" id="UP000232688">
    <property type="component" value="Unassembled WGS sequence"/>
</dbReference>
<dbReference type="VEuPathDB" id="FungiDB:FUN_011725"/>
<comment type="caution">
    <text evidence="2">The sequence shown here is derived from an EMBL/GenBank/DDBJ whole genome shotgun (WGS) entry which is preliminary data.</text>
</comment>
<gene>
    <name evidence="2" type="ORF">RhiirA1_474706</name>
</gene>
<name>A0A2N0QY64_9GLOM</name>
<feature type="compositionally biased region" description="Basic and acidic residues" evidence="1">
    <location>
        <begin position="462"/>
        <end position="546"/>
    </location>
</feature>
<dbReference type="EMBL" id="LLXH01002337">
    <property type="protein sequence ID" value="PKC55987.1"/>
    <property type="molecule type" value="Genomic_DNA"/>
</dbReference>
<feature type="compositionally biased region" description="Polar residues" evidence="1">
    <location>
        <begin position="565"/>
        <end position="585"/>
    </location>
</feature>
<dbReference type="VEuPathDB" id="FungiDB:RhiirFUN_021803"/>
<accession>A0A2N0QY64</accession>
<feature type="compositionally biased region" description="Acidic residues" evidence="1">
    <location>
        <begin position="397"/>
        <end position="412"/>
    </location>
</feature>
<feature type="region of interest" description="Disordered" evidence="1">
    <location>
        <begin position="333"/>
        <end position="412"/>
    </location>
</feature>
<feature type="region of interest" description="Disordered" evidence="1">
    <location>
        <begin position="440"/>
        <end position="585"/>
    </location>
</feature>
<reference evidence="2 3" key="2">
    <citation type="submission" date="2017-10" db="EMBL/GenBank/DDBJ databases">
        <title>Genome analyses suggest a sexual origin of heterokaryosis in a supposedly ancient asexual fungus.</title>
        <authorList>
            <person name="Corradi N."/>
            <person name="Sedzielewska K."/>
            <person name="Noel J."/>
            <person name="Charron P."/>
            <person name="Farinelli L."/>
            <person name="Marton T."/>
            <person name="Kruger M."/>
            <person name="Pelin A."/>
            <person name="Brachmann A."/>
            <person name="Corradi N."/>
        </authorList>
    </citation>
    <scope>NUCLEOTIDE SEQUENCE [LARGE SCALE GENOMIC DNA]</scope>
    <source>
        <strain evidence="2 3">A1</strain>
    </source>
</reference>
<sequence length="832" mass="95580">MSPTSNAASKSTETGNSILFYINPLMNINSNLINDKELQRKDMNNETAYDQCNNSQDDNQIVDTAELQSVDELLDQLDLHVIRNCEINTLNTLVNKLNRSPVNEYERSLSSTGYQLPSLFFYKDGGFPFSTCPMSNPPENLQNPEDKSWLDQYIIDKVLRDNKLNNEWLYNNLWNELYSLFLQTRNLDVSNKLLKDFVMTMYTSLNAMQIRDSLADHLRALYNSLRQKYNKDDQLLAMDLSDFLVNENIQQVFKQWTGNISPDAIKNASNALKNVILIEFRSLESADSQKKAYDIFFNLHTDLYTVNLDFPTNYNIGTSIDLSPYNFVSQNRKSSQKKLKITMKNNRRPKGSKKKTGNNTILNKSKSRANKRQVSINKITPPRNKTSSVARKNKNLDEDEDYSQENEENINEEELLKNLSDMNYEEDHNSEDSLEIASLERGSEVRSRHEAIPPSQTPGRSLEVRSRHDAIPPSRTSERSSEVRSRHDAISPSRTPERSSEVRSRHDAILLSRTLERERSSEVRSRHDAIPPSRTQERGSKVRSRYDAIPPLRTPERSSVVRSRPLSQTERSSTPSSTANNTLSSDNTIANYVSGISNNSPVLTETGERILEINFNATLRELASKLKESRRIENINTITMPSQNIIEEFISKEVVIRKVLARYFVTTNETELRRNGSLDRLVRFVQEAFKIHYKDSNKKKIKDLDVMTKDLVIPLQSGYNFASSLTLTLYKRYSYISSLQDYDIKNTIKAYSNNSVIEKPLLNYSQITNETTNEFKRDITDNEYDTDSESQNNNSEKERHIIDGALDPSRLPNNTGDFSPYFNNITTALLFC</sequence>
<feature type="region of interest" description="Disordered" evidence="1">
    <location>
        <begin position="773"/>
        <end position="799"/>
    </location>
</feature>
<feature type="compositionally biased region" description="Basic and acidic residues" evidence="1">
    <location>
        <begin position="441"/>
        <end position="451"/>
    </location>
</feature>